<dbReference type="InterPro" id="IPR010905">
    <property type="entry name" value="Glyco_hydro_88"/>
</dbReference>
<dbReference type="Proteomes" id="UP000198412">
    <property type="component" value="Unassembled WGS sequence"/>
</dbReference>
<accession>A0A238V9Q9</accession>
<reference evidence="3" key="1">
    <citation type="submission" date="2017-06" db="EMBL/GenBank/DDBJ databases">
        <authorList>
            <person name="Varghese N."/>
            <person name="Submissions S."/>
        </authorList>
    </citation>
    <scope>NUCLEOTIDE SEQUENCE [LARGE SCALE GENOMIC DNA]</scope>
    <source>
        <strain evidence="3">DSM 27993</strain>
    </source>
</reference>
<dbReference type="AlphaFoldDB" id="A0A238V9Q9"/>
<gene>
    <name evidence="2" type="ORF">SAMN04488111_0131</name>
</gene>
<evidence type="ECO:0000313" key="2">
    <source>
        <dbReference type="EMBL" id="SNR30864.1"/>
    </source>
</evidence>
<dbReference type="PROSITE" id="PS51257">
    <property type="entry name" value="PROKAR_LIPOPROTEIN"/>
    <property type="match status" value="1"/>
</dbReference>
<dbReference type="RefSeq" id="WP_089376509.1">
    <property type="nucleotide sequence ID" value="NZ_FZNX01000001.1"/>
</dbReference>
<dbReference type="OrthoDB" id="6381507at2"/>
<dbReference type="GO" id="GO:0005975">
    <property type="term" value="P:carbohydrate metabolic process"/>
    <property type="evidence" value="ECO:0007669"/>
    <property type="project" value="InterPro"/>
</dbReference>
<proteinExistence type="predicted"/>
<dbReference type="SUPFAM" id="SSF48208">
    <property type="entry name" value="Six-hairpin glycosidases"/>
    <property type="match status" value="1"/>
</dbReference>
<organism evidence="2 3">
    <name type="scientific">Lutibacter flavus</name>
    <dbReference type="NCBI Taxonomy" id="691689"/>
    <lineage>
        <taxon>Bacteria</taxon>
        <taxon>Pseudomonadati</taxon>
        <taxon>Bacteroidota</taxon>
        <taxon>Flavobacteriia</taxon>
        <taxon>Flavobacteriales</taxon>
        <taxon>Flavobacteriaceae</taxon>
        <taxon>Lutibacter</taxon>
    </lineage>
</organism>
<sequence length="410" mass="47186">MNLLKKTNTLFLIVIYLTISCNGKQENKIKSEENSKIELTISDTLKWSERMALSIIKRHPKLWQVDDNKNPKWDYKLGLLSLSFEKLYDKTQNQKYFDYVENYAKTVIDSNGSILNYDIEKYNIDMINAGKILFDLLEKTKDERYLAALKTLRKQLEGQSRTESDGFWHKNIYPNQMWLDGLYMGTPFYAQYSAEFENGKFFDDIIKQFELIQKHTFDPQTGLLFHAWDESKKMEWANKETGCSPNFWSRSMGWYAMAIVDVLDYLPKSHSGHEKLVGYLNQLAIALEKFQDEETGLWYQVTNMGGKEGNYLEASGTSMFAYAYAKGVNKGYLSSSFKDVARRAFNGLITQLIKVDEDGEIHITQVCGSAGLGGNPYRDGSFEYYIGEKIKIDNSHGLGPFILAALELDK</sequence>
<keyword evidence="3" id="KW-1185">Reference proteome</keyword>
<dbReference type="InterPro" id="IPR052043">
    <property type="entry name" value="PolySaccharide_Degr_Enz"/>
</dbReference>
<dbReference type="InterPro" id="IPR012341">
    <property type="entry name" value="6hp_glycosidase-like_sf"/>
</dbReference>
<name>A0A238V9Q9_9FLAO</name>
<dbReference type="PANTHER" id="PTHR33886">
    <property type="entry name" value="UNSATURATED RHAMNOGALACTURONAN HYDROLASE (EUROFUNG)"/>
    <property type="match status" value="1"/>
</dbReference>
<dbReference type="InterPro" id="IPR008928">
    <property type="entry name" value="6-hairpin_glycosidase_sf"/>
</dbReference>
<keyword evidence="1 2" id="KW-0378">Hydrolase</keyword>
<dbReference type="Gene3D" id="1.50.10.10">
    <property type="match status" value="1"/>
</dbReference>
<evidence type="ECO:0000256" key="1">
    <source>
        <dbReference type="ARBA" id="ARBA00022801"/>
    </source>
</evidence>
<dbReference type="EMBL" id="FZNX01000001">
    <property type="protein sequence ID" value="SNR30864.1"/>
    <property type="molecule type" value="Genomic_DNA"/>
</dbReference>
<protein>
    <submittedName>
        <fullName evidence="2">Unsaturated rhamnogalacturonyl hydrolase</fullName>
    </submittedName>
</protein>
<dbReference type="PANTHER" id="PTHR33886:SF8">
    <property type="entry name" value="UNSATURATED RHAMNOGALACTURONAN HYDROLASE (EUROFUNG)"/>
    <property type="match status" value="1"/>
</dbReference>
<dbReference type="Pfam" id="PF07470">
    <property type="entry name" value="Glyco_hydro_88"/>
    <property type="match status" value="1"/>
</dbReference>
<evidence type="ECO:0000313" key="3">
    <source>
        <dbReference type="Proteomes" id="UP000198412"/>
    </source>
</evidence>
<dbReference type="GO" id="GO:0016787">
    <property type="term" value="F:hydrolase activity"/>
    <property type="evidence" value="ECO:0007669"/>
    <property type="project" value="UniProtKB-KW"/>
</dbReference>